<sequence>MNSSINLLSSAAKATNTAPGSALVHTKQKKLQSSPETALSVVCDPHLNSFHSPTCHFCGLFGSLRCTKCKQIHYCSVDCQRKDWQMHSMVCRPVELNSDKVEDNAKSPDEVKKKEGILFVNTNRTEEQNMAKKFSDLTTLGLKKNMKIQGTVTEFFNPSEFYIQVSSPEVLSNISKLTEILKDHGDINHNEYIPARGEVGVAEYSMDKKWYRVLIKEVDIHKKSAEVLYIDYGNGEIVSFSKIKRLDKDIAHFPPCAIKCCVANTLITKKEWNANIRSIVGPSLIGKTCSLTIINILMAEMPYFAVDVTLLNSGKHIHEIILEMEHEWNSKNVKNKEDYSSTGSILEKISIQKRIGNKDKSGCVTPKIISLTIGDEFLGMVAHIQTPGDFFCQQVENGCKLSALQVSLHEYCEKVSAIPDFCPSVGDMCCAQFTEDKQWYRASVLSYTSEKTVLVGYVDYGNVEVLLLSKLRPIIPELMELSVQAINCTLAGVKPASATWSTEATSVMKKLLQNKMVAIKVMDKKDNTFVVELTDESVTPVINVSRYLLETGFALEDSPTALTVIKPDTSVGEVNGENLDQVDWSWVKLKPQQVVDVLVCMLYNPSEFYCHSLTNNDSQALKDLNISLAEYCQKRAPRISKVTKGELCCAYFSGDGRWYRALVVEATTFEFCKVQFVDYGNCEEITLDKVRQISSAFMKLPFQAIKCCLSGIRPTNKEWTTEAIARLNMCTAGKKLQAKVVSVSADTTEIELTDISTSSPVIVNHILINEHLALKNEILTNQNMLAGELAATDFQEVTPGMQWTAAEFAVDETVSVRVLEVVNPGLFYVVPIQLKDEHKLRKLMIGLADYCNSLNEHIFKPKIGQACCARFSGDNNWYRAVVLGISVSEVKVVYADYGNVEVLPFSRLRPIISPYLELPFQILKCSLAGITELDRTQTIRAADDLKSLLLNECVIITVKGVNENVHSVTIQKNCETGIVDVADLLAVEGLTACSDRGNHCAKKPTCSCAELIKKVAKLEQLIDLLLKDRFGEDKISEIDCEREMEKEEKPKSVPFPLPLKSTGVEGNEGKEQSKERESGEEVVKGEVKEDKGKIEICLVEEMEDKKEEELLLPVWEKDIEDRERRRELRIKAEREGIGRNESGYRENEKSYERIRRLLEDFPNLKTAGLLPNPDPVISLYPLEWSVVMYSREHGCWRKVVWPDSFFNKPPPEGNWARHPCCGTICAMRSTPLCKLTYQERFGPAPSWIKV</sequence>
<organism evidence="8 9">
    <name type="scientific">Pogona vitticeps</name>
    <name type="common">central bearded dragon</name>
    <dbReference type="NCBI Taxonomy" id="103695"/>
    <lineage>
        <taxon>Eukaryota</taxon>
        <taxon>Metazoa</taxon>
        <taxon>Chordata</taxon>
        <taxon>Craniata</taxon>
        <taxon>Vertebrata</taxon>
        <taxon>Euteleostomi</taxon>
        <taxon>Lepidosauria</taxon>
        <taxon>Squamata</taxon>
        <taxon>Bifurcata</taxon>
        <taxon>Unidentata</taxon>
        <taxon>Episquamata</taxon>
        <taxon>Toxicofera</taxon>
        <taxon>Iguania</taxon>
        <taxon>Acrodonta</taxon>
        <taxon>Agamidae</taxon>
        <taxon>Amphibolurinae</taxon>
        <taxon>Pogona</taxon>
    </lineage>
</organism>
<evidence type="ECO:0000259" key="6">
    <source>
        <dbReference type="PROSITE" id="PS50304"/>
    </source>
</evidence>
<name>A0A6J0SKM2_9SAUR</name>
<evidence type="ECO:0000256" key="5">
    <source>
        <dbReference type="SAM" id="MobiDB-lite"/>
    </source>
</evidence>
<dbReference type="Pfam" id="PF00567">
    <property type="entry name" value="TUDOR"/>
    <property type="match status" value="4"/>
</dbReference>
<dbReference type="CTD" id="56165"/>
<dbReference type="SUPFAM" id="SSF63748">
    <property type="entry name" value="Tudor/PWWP/MBT"/>
    <property type="match status" value="4"/>
</dbReference>
<dbReference type="PROSITE" id="PS50304">
    <property type="entry name" value="TUDOR"/>
    <property type="match status" value="4"/>
</dbReference>
<dbReference type="GO" id="GO:0031047">
    <property type="term" value="P:regulatory ncRNA-mediated gene silencing"/>
    <property type="evidence" value="ECO:0007669"/>
    <property type="project" value="UniProtKB-KW"/>
</dbReference>
<feature type="domain" description="Tudor" evidence="6">
    <location>
        <begin position="860"/>
        <end position="918"/>
    </location>
</feature>
<dbReference type="Gene3D" id="6.10.140.2220">
    <property type="match status" value="1"/>
</dbReference>
<keyword evidence="1" id="KW-0479">Metal-binding</keyword>
<evidence type="ECO:0000259" key="7">
    <source>
        <dbReference type="PROSITE" id="PS50865"/>
    </source>
</evidence>
<feature type="domain" description="MYND-type" evidence="7">
    <location>
        <begin position="55"/>
        <end position="91"/>
    </location>
</feature>
<dbReference type="Proteomes" id="UP001652642">
    <property type="component" value="Chromosome 3"/>
</dbReference>
<feature type="compositionally biased region" description="Basic and acidic residues" evidence="5">
    <location>
        <begin position="1042"/>
        <end position="1051"/>
    </location>
</feature>
<dbReference type="Pfam" id="PF01753">
    <property type="entry name" value="zf-MYND"/>
    <property type="match status" value="1"/>
</dbReference>
<dbReference type="GO" id="GO:0030154">
    <property type="term" value="P:cell differentiation"/>
    <property type="evidence" value="ECO:0007669"/>
    <property type="project" value="UniProtKB-KW"/>
</dbReference>
<evidence type="ECO:0000313" key="8">
    <source>
        <dbReference type="Proteomes" id="UP001652642"/>
    </source>
</evidence>
<dbReference type="PANTHER" id="PTHR22948">
    <property type="entry name" value="TUDOR DOMAIN CONTAINING PROTEIN"/>
    <property type="match status" value="1"/>
</dbReference>
<reference evidence="9" key="1">
    <citation type="submission" date="2025-08" db="UniProtKB">
        <authorList>
            <consortium name="RefSeq"/>
        </authorList>
    </citation>
    <scope>IDENTIFICATION</scope>
</reference>
<evidence type="ECO:0000313" key="9">
    <source>
        <dbReference type="RefSeq" id="XP_020635580.2"/>
    </source>
</evidence>
<evidence type="ECO:0000256" key="2">
    <source>
        <dbReference type="ARBA" id="ARBA00022771"/>
    </source>
</evidence>
<dbReference type="Gene3D" id="2.30.30.140">
    <property type="match status" value="4"/>
</dbReference>
<feature type="domain" description="Tudor" evidence="6">
    <location>
        <begin position="641"/>
        <end position="700"/>
    </location>
</feature>
<dbReference type="SMART" id="SM00333">
    <property type="entry name" value="TUDOR"/>
    <property type="match status" value="4"/>
</dbReference>
<keyword evidence="2 4" id="KW-0863">Zinc-finger</keyword>
<dbReference type="GO" id="GO:0005737">
    <property type="term" value="C:cytoplasm"/>
    <property type="evidence" value="ECO:0007669"/>
    <property type="project" value="UniProtKB-SubCell"/>
</dbReference>
<dbReference type="OrthoDB" id="341421at2759"/>
<dbReference type="GO" id="GO:0051321">
    <property type="term" value="P:meiotic cell cycle"/>
    <property type="evidence" value="ECO:0007669"/>
    <property type="project" value="UniProtKB-KW"/>
</dbReference>
<dbReference type="InterPro" id="IPR050621">
    <property type="entry name" value="Tudor_domain_containing"/>
</dbReference>
<proteinExistence type="predicted"/>
<dbReference type="AlphaFoldDB" id="A0A6J0SKM2"/>
<dbReference type="InterPro" id="IPR002893">
    <property type="entry name" value="Znf_MYND"/>
</dbReference>
<dbReference type="SUPFAM" id="SSF144232">
    <property type="entry name" value="HIT/MYND zinc finger-like"/>
    <property type="match status" value="1"/>
</dbReference>
<dbReference type="InterPro" id="IPR035437">
    <property type="entry name" value="SNase_OB-fold_sf"/>
</dbReference>
<dbReference type="CDD" id="cd20409">
    <property type="entry name" value="Tudor_TDRD1_rpt2"/>
    <property type="match status" value="1"/>
</dbReference>
<dbReference type="RefSeq" id="XP_020635580.2">
    <property type="nucleotide sequence ID" value="XM_020779921.2"/>
</dbReference>
<accession>A0A6J0SKM2</accession>
<feature type="domain" description="Tudor" evidence="6">
    <location>
        <begin position="193"/>
        <end position="253"/>
    </location>
</feature>
<keyword evidence="3" id="KW-0862">Zinc</keyword>
<evidence type="ECO:0000256" key="1">
    <source>
        <dbReference type="ARBA" id="ARBA00022723"/>
    </source>
</evidence>
<dbReference type="PANTHER" id="PTHR22948:SF4">
    <property type="entry name" value="TUDOR DOMAIN-CONTAINING PROTEIN 1"/>
    <property type="match status" value="1"/>
</dbReference>
<dbReference type="InterPro" id="IPR047377">
    <property type="entry name" value="Tudor_TDRD1_rpt2"/>
</dbReference>
<feature type="region of interest" description="Disordered" evidence="5">
    <location>
        <begin position="1042"/>
        <end position="1085"/>
    </location>
</feature>
<dbReference type="InterPro" id="IPR002999">
    <property type="entry name" value="Tudor"/>
</dbReference>
<dbReference type="PROSITE" id="PS50865">
    <property type="entry name" value="ZF_MYND_2"/>
    <property type="match status" value="1"/>
</dbReference>
<gene>
    <name evidence="9" type="primary">TDRD1</name>
</gene>
<dbReference type="Gene3D" id="2.40.50.90">
    <property type="match status" value="4"/>
</dbReference>
<protein>
    <submittedName>
        <fullName evidence="9">Tudor domain-containing protein 1</fullName>
    </submittedName>
</protein>
<dbReference type="GO" id="GO:0008270">
    <property type="term" value="F:zinc ion binding"/>
    <property type="evidence" value="ECO:0007669"/>
    <property type="project" value="UniProtKB-KW"/>
</dbReference>
<dbReference type="GeneID" id="110071980"/>
<feature type="domain" description="Tudor" evidence="6">
    <location>
        <begin position="422"/>
        <end position="481"/>
    </location>
</feature>
<evidence type="ECO:0000256" key="4">
    <source>
        <dbReference type="PROSITE-ProRule" id="PRU00134"/>
    </source>
</evidence>
<feature type="compositionally biased region" description="Basic and acidic residues" evidence="5">
    <location>
        <begin position="1067"/>
        <end position="1085"/>
    </location>
</feature>
<keyword evidence="8" id="KW-1185">Reference proteome</keyword>
<evidence type="ECO:0000256" key="3">
    <source>
        <dbReference type="ARBA" id="ARBA00022833"/>
    </source>
</evidence>